<dbReference type="GO" id="GO:0033890">
    <property type="term" value="F:ribonuclease D activity"/>
    <property type="evidence" value="ECO:0007669"/>
    <property type="project" value="UniProtKB-EC"/>
</dbReference>
<reference evidence="2 3" key="1">
    <citation type="submission" date="2019-02" db="EMBL/GenBank/DDBJ databases">
        <title>Deep-cultivation of Planctomycetes and their phenomic and genomic characterization uncovers novel biology.</title>
        <authorList>
            <person name="Wiegand S."/>
            <person name="Jogler M."/>
            <person name="Boedeker C."/>
            <person name="Pinto D."/>
            <person name="Vollmers J."/>
            <person name="Rivas-Marin E."/>
            <person name="Kohn T."/>
            <person name="Peeters S.H."/>
            <person name="Heuer A."/>
            <person name="Rast P."/>
            <person name="Oberbeckmann S."/>
            <person name="Bunk B."/>
            <person name="Jeske O."/>
            <person name="Meyerdierks A."/>
            <person name="Storesund J.E."/>
            <person name="Kallscheuer N."/>
            <person name="Luecker S."/>
            <person name="Lage O.M."/>
            <person name="Pohl T."/>
            <person name="Merkel B.J."/>
            <person name="Hornburger P."/>
            <person name="Mueller R.-W."/>
            <person name="Bruemmer F."/>
            <person name="Labrenz M."/>
            <person name="Spormann A.M."/>
            <person name="Op den Camp H."/>
            <person name="Overmann J."/>
            <person name="Amann R."/>
            <person name="Jetten M.S.M."/>
            <person name="Mascher T."/>
            <person name="Medema M.H."/>
            <person name="Devos D.P."/>
            <person name="Kaster A.-K."/>
            <person name="Ovreas L."/>
            <person name="Rohde M."/>
            <person name="Galperin M.Y."/>
            <person name="Jogler C."/>
        </authorList>
    </citation>
    <scope>NUCLEOTIDE SEQUENCE [LARGE SCALE GENOMIC DNA]</scope>
    <source>
        <strain evidence="2 3">Mal4</strain>
    </source>
</reference>
<dbReference type="InterPro" id="IPR036397">
    <property type="entry name" value="RNaseH_sf"/>
</dbReference>
<keyword evidence="3" id="KW-1185">Reference proteome</keyword>
<dbReference type="PANTHER" id="PTHR47649:SF1">
    <property type="entry name" value="RIBONUCLEASE D"/>
    <property type="match status" value="1"/>
</dbReference>
<organism evidence="2 3">
    <name type="scientific">Maioricimonas rarisocia</name>
    <dbReference type="NCBI Taxonomy" id="2528026"/>
    <lineage>
        <taxon>Bacteria</taxon>
        <taxon>Pseudomonadati</taxon>
        <taxon>Planctomycetota</taxon>
        <taxon>Planctomycetia</taxon>
        <taxon>Planctomycetales</taxon>
        <taxon>Planctomycetaceae</taxon>
        <taxon>Maioricimonas</taxon>
    </lineage>
</organism>
<dbReference type="InterPro" id="IPR051086">
    <property type="entry name" value="RNase_D-like"/>
</dbReference>
<dbReference type="GO" id="GO:0000166">
    <property type="term" value="F:nucleotide binding"/>
    <property type="evidence" value="ECO:0007669"/>
    <property type="project" value="InterPro"/>
</dbReference>
<dbReference type="SUPFAM" id="SSF53098">
    <property type="entry name" value="Ribonuclease H-like"/>
    <property type="match status" value="1"/>
</dbReference>
<dbReference type="RefSeq" id="WP_145372038.1">
    <property type="nucleotide sequence ID" value="NZ_CP036275.1"/>
</dbReference>
<keyword evidence="2" id="KW-0378">Hydrolase</keyword>
<name>A0A517ZE69_9PLAN</name>
<evidence type="ECO:0000313" key="3">
    <source>
        <dbReference type="Proteomes" id="UP000320496"/>
    </source>
</evidence>
<dbReference type="PROSITE" id="PS50967">
    <property type="entry name" value="HRDC"/>
    <property type="match status" value="1"/>
</dbReference>
<dbReference type="Gene3D" id="3.30.420.10">
    <property type="entry name" value="Ribonuclease H-like superfamily/Ribonuclease H"/>
    <property type="match status" value="1"/>
</dbReference>
<dbReference type="GO" id="GO:0008408">
    <property type="term" value="F:3'-5' exonuclease activity"/>
    <property type="evidence" value="ECO:0007669"/>
    <property type="project" value="InterPro"/>
</dbReference>
<dbReference type="EC" id="3.1.13.5" evidence="2"/>
<proteinExistence type="predicted"/>
<sequence length="401" mass="46048">MPGRLVTSQSEFDSLCERARGAGLVAFDTEFVSESYFRPRLCLIQMATADLEAVIDPFEIEDLSKWWDVMRDPDVTVIVHGGREEIRFCKHLGGGRPQKLVDVQIAEGLLSRGFPLGFQMLVPRVTGKRIQGSETRTDWQRRPLTSRQIDYALEDVRYLIEIWDKQQQALTEKDRLDWAWAEFERLIDDVEGEAARNTWRRLAGIHRLSRRQMAVARELYQWRSETAESLNRPVRSMLRDDLLVEIATRRPRSLNDLNRTRGMHRREYQRMAGDILAAVERAMALPDDELPEKPRPPQNPPQEDVLSKVLGLALANRCNELGLSTNIVGTMNDLQELVRWHMVNGDPDREPLPRLMLGWRGRVCGDLLTDLLKGRYSIRIADVTSETPLAFEAVDGHSVND</sequence>
<protein>
    <submittedName>
        <fullName evidence="2">Ribonuclease D</fullName>
        <ecNumber evidence="2">3.1.13.5</ecNumber>
    </submittedName>
</protein>
<dbReference type="Pfam" id="PF00570">
    <property type="entry name" value="HRDC"/>
    <property type="match status" value="1"/>
</dbReference>
<dbReference type="GO" id="GO:0006139">
    <property type="term" value="P:nucleobase-containing compound metabolic process"/>
    <property type="evidence" value="ECO:0007669"/>
    <property type="project" value="InterPro"/>
</dbReference>
<dbReference type="CDD" id="cd06142">
    <property type="entry name" value="RNaseD_exo"/>
    <property type="match status" value="1"/>
</dbReference>
<dbReference type="SUPFAM" id="SSF47819">
    <property type="entry name" value="HRDC-like"/>
    <property type="match status" value="2"/>
</dbReference>
<evidence type="ECO:0000313" key="2">
    <source>
        <dbReference type="EMBL" id="QDU40776.1"/>
    </source>
</evidence>
<dbReference type="InterPro" id="IPR044876">
    <property type="entry name" value="HRDC_dom_sf"/>
</dbReference>
<dbReference type="InterPro" id="IPR002121">
    <property type="entry name" value="HRDC_dom"/>
</dbReference>
<dbReference type="AlphaFoldDB" id="A0A517ZE69"/>
<feature type="domain" description="HRDC" evidence="1">
    <location>
        <begin position="209"/>
        <end position="289"/>
    </location>
</feature>
<dbReference type="KEGG" id="mri:Mal4_51360"/>
<dbReference type="PANTHER" id="PTHR47649">
    <property type="entry name" value="RIBONUCLEASE D"/>
    <property type="match status" value="1"/>
</dbReference>
<dbReference type="InterPro" id="IPR002562">
    <property type="entry name" value="3'-5'_exonuclease_dom"/>
</dbReference>
<dbReference type="OrthoDB" id="9800549at2"/>
<dbReference type="Pfam" id="PF01612">
    <property type="entry name" value="DNA_pol_A_exo1"/>
    <property type="match status" value="1"/>
</dbReference>
<dbReference type="Gene3D" id="1.10.150.80">
    <property type="entry name" value="HRDC domain"/>
    <property type="match status" value="2"/>
</dbReference>
<gene>
    <name evidence="2" type="primary">rnd</name>
    <name evidence="2" type="ORF">Mal4_51360</name>
</gene>
<dbReference type="Proteomes" id="UP000320496">
    <property type="component" value="Chromosome"/>
</dbReference>
<dbReference type="InterPro" id="IPR012337">
    <property type="entry name" value="RNaseH-like_sf"/>
</dbReference>
<dbReference type="InterPro" id="IPR010997">
    <property type="entry name" value="HRDC-like_sf"/>
</dbReference>
<dbReference type="SMART" id="SM00341">
    <property type="entry name" value="HRDC"/>
    <property type="match status" value="1"/>
</dbReference>
<dbReference type="SMART" id="SM00474">
    <property type="entry name" value="35EXOc"/>
    <property type="match status" value="1"/>
</dbReference>
<dbReference type="EMBL" id="CP036275">
    <property type="protein sequence ID" value="QDU40776.1"/>
    <property type="molecule type" value="Genomic_DNA"/>
</dbReference>
<accession>A0A517ZE69</accession>
<evidence type="ECO:0000259" key="1">
    <source>
        <dbReference type="PROSITE" id="PS50967"/>
    </source>
</evidence>
<dbReference type="GO" id="GO:0003676">
    <property type="term" value="F:nucleic acid binding"/>
    <property type="evidence" value="ECO:0007669"/>
    <property type="project" value="InterPro"/>
</dbReference>